<keyword evidence="4" id="KW-0309">Germination</keyword>
<dbReference type="GO" id="GO:0016020">
    <property type="term" value="C:membrane"/>
    <property type="evidence" value="ECO:0007669"/>
    <property type="project" value="UniProtKB-SubCell"/>
</dbReference>
<dbReference type="PATRIC" id="fig|1408103.3.peg.874"/>
<evidence type="ECO:0000256" key="7">
    <source>
        <dbReference type="ARBA" id="ARBA00023136"/>
    </source>
</evidence>
<name>A0A0M2T3J7_9BACI</name>
<sequence>MREKIEERFQISPFLALYAIVSMQIGIGVLGFQRIISMEAGYDAWISVLLSGISIHAIVWMMYKICETAEGDAVTANLFAYGSMIGKGVSFLFILYFIILSVAILRGYIEVIQVWVFPELSVWGFAAVFLVLVIYIIYGGFRTVVGIAFFGLVLPAYLLLVFGFAFRYSDFTNLLPILDHTPIQLLKSSFHMSLTYMGFEVLLFIYPYIKKPEQSKKWVHFGVIITTVFYTAIAVITFAYFSEKLLQKSIWATLDMWKIVNMPFVERFEYIGIANWVLIILPNVCLCIWSASRIMKQIFPLRQRKAVIIIAIVCLIIVGLLDTRQQVNMFMDLTGKIGFILNYLYVPFLFVSVLIARKVKKK</sequence>
<dbReference type="InterPro" id="IPR004761">
    <property type="entry name" value="Spore_GerAB"/>
</dbReference>
<keyword evidence="10" id="KW-1185">Reference proteome</keyword>
<feature type="transmembrane region" description="Helical" evidence="8">
    <location>
        <begin position="145"/>
        <end position="168"/>
    </location>
</feature>
<dbReference type="RefSeq" id="WP_046522410.1">
    <property type="nucleotide sequence ID" value="NZ_LAYY01000003.1"/>
</dbReference>
<evidence type="ECO:0000256" key="2">
    <source>
        <dbReference type="ARBA" id="ARBA00007998"/>
    </source>
</evidence>
<feature type="transmembrane region" description="Helical" evidence="8">
    <location>
        <begin position="12"/>
        <end position="32"/>
    </location>
</feature>
<evidence type="ECO:0000256" key="1">
    <source>
        <dbReference type="ARBA" id="ARBA00004141"/>
    </source>
</evidence>
<protein>
    <submittedName>
        <fullName evidence="9">Spore gernimation protein GerB</fullName>
    </submittedName>
</protein>
<feature type="transmembrane region" description="Helical" evidence="8">
    <location>
        <begin position="333"/>
        <end position="356"/>
    </location>
</feature>
<evidence type="ECO:0000256" key="5">
    <source>
        <dbReference type="ARBA" id="ARBA00022692"/>
    </source>
</evidence>
<comment type="caution">
    <text evidence="9">The sequence shown here is derived from an EMBL/GenBank/DDBJ whole genome shotgun (WGS) entry which is preliminary data.</text>
</comment>
<evidence type="ECO:0000313" key="10">
    <source>
        <dbReference type="Proteomes" id="UP000034166"/>
    </source>
</evidence>
<evidence type="ECO:0000256" key="8">
    <source>
        <dbReference type="SAM" id="Phobius"/>
    </source>
</evidence>
<keyword evidence="6 8" id="KW-1133">Transmembrane helix</keyword>
<dbReference type="EMBL" id="LAYY01000003">
    <property type="protein sequence ID" value="KKK39375.1"/>
    <property type="molecule type" value="Genomic_DNA"/>
</dbReference>
<dbReference type="Pfam" id="PF03845">
    <property type="entry name" value="Spore_permease"/>
    <property type="match status" value="1"/>
</dbReference>
<keyword evidence="7 8" id="KW-0472">Membrane</keyword>
<feature type="transmembrane region" description="Helical" evidence="8">
    <location>
        <begin position="120"/>
        <end position="138"/>
    </location>
</feature>
<organism evidence="9 10">
    <name type="scientific">Mesobacillus campisalis</name>
    <dbReference type="NCBI Taxonomy" id="1408103"/>
    <lineage>
        <taxon>Bacteria</taxon>
        <taxon>Bacillati</taxon>
        <taxon>Bacillota</taxon>
        <taxon>Bacilli</taxon>
        <taxon>Bacillales</taxon>
        <taxon>Bacillaceae</taxon>
        <taxon>Mesobacillus</taxon>
    </lineage>
</organism>
<keyword evidence="5 8" id="KW-0812">Transmembrane</keyword>
<keyword evidence="3" id="KW-0813">Transport</keyword>
<feature type="transmembrane region" description="Helical" evidence="8">
    <location>
        <begin position="304"/>
        <end position="321"/>
    </location>
</feature>
<dbReference type="PANTHER" id="PTHR34975">
    <property type="entry name" value="SPORE GERMINATION PROTEIN A2"/>
    <property type="match status" value="1"/>
</dbReference>
<evidence type="ECO:0000256" key="3">
    <source>
        <dbReference type="ARBA" id="ARBA00022448"/>
    </source>
</evidence>
<dbReference type="Proteomes" id="UP000034166">
    <property type="component" value="Unassembled WGS sequence"/>
</dbReference>
<feature type="transmembrane region" description="Helical" evidence="8">
    <location>
        <begin position="188"/>
        <end position="209"/>
    </location>
</feature>
<evidence type="ECO:0000256" key="4">
    <source>
        <dbReference type="ARBA" id="ARBA00022544"/>
    </source>
</evidence>
<evidence type="ECO:0000256" key="6">
    <source>
        <dbReference type="ARBA" id="ARBA00022989"/>
    </source>
</evidence>
<dbReference type="NCBIfam" id="TIGR00912">
    <property type="entry name" value="2A0309"/>
    <property type="match status" value="1"/>
</dbReference>
<reference evidence="9 10" key="1">
    <citation type="submission" date="2015-04" db="EMBL/GenBank/DDBJ databases">
        <title>Taxonomic description and genome sequence of Bacillus campisalis sp. nov., a novel member of the genus Bacillus isolated from solar saltern.</title>
        <authorList>
            <person name="Mathan Kumar R."/>
            <person name="Kaur G."/>
            <person name="Kumar A."/>
            <person name="Singh N.K."/>
            <person name="Kaur N."/>
            <person name="Kumar N."/>
            <person name="Mayilraj S."/>
        </authorList>
    </citation>
    <scope>NUCLEOTIDE SEQUENCE [LARGE SCALE GENOMIC DNA]</scope>
    <source>
        <strain evidence="9 10">SA2-6</strain>
    </source>
</reference>
<accession>A0A0M2T3J7</accession>
<feature type="transmembrane region" description="Helical" evidence="8">
    <location>
        <begin position="221"/>
        <end position="241"/>
    </location>
</feature>
<feature type="transmembrane region" description="Helical" evidence="8">
    <location>
        <begin position="44"/>
        <end position="63"/>
    </location>
</feature>
<dbReference type="PANTHER" id="PTHR34975:SF2">
    <property type="entry name" value="SPORE GERMINATION PROTEIN A2"/>
    <property type="match status" value="1"/>
</dbReference>
<dbReference type="AlphaFoldDB" id="A0A0M2T3J7"/>
<gene>
    <name evidence="9" type="ORF">WQ57_03870</name>
</gene>
<evidence type="ECO:0000313" key="9">
    <source>
        <dbReference type="EMBL" id="KKK39375.1"/>
    </source>
</evidence>
<comment type="subcellular location">
    <subcellularLocation>
        <location evidence="1">Membrane</location>
        <topology evidence="1">Multi-pass membrane protein</topology>
    </subcellularLocation>
</comment>
<dbReference type="GO" id="GO:0009847">
    <property type="term" value="P:spore germination"/>
    <property type="evidence" value="ECO:0007669"/>
    <property type="project" value="InterPro"/>
</dbReference>
<feature type="transmembrane region" description="Helical" evidence="8">
    <location>
        <begin position="84"/>
        <end position="108"/>
    </location>
</feature>
<dbReference type="OrthoDB" id="2380240at2"/>
<feature type="transmembrane region" description="Helical" evidence="8">
    <location>
        <begin position="270"/>
        <end position="292"/>
    </location>
</feature>
<dbReference type="Gene3D" id="1.20.1740.10">
    <property type="entry name" value="Amino acid/polyamine transporter I"/>
    <property type="match status" value="1"/>
</dbReference>
<comment type="similarity">
    <text evidence="2">Belongs to the amino acid-polyamine-organocation (APC) superfamily. Spore germination protein (SGP) (TC 2.A.3.9) family.</text>
</comment>
<proteinExistence type="inferred from homology"/>